<reference evidence="2 3" key="1">
    <citation type="submission" date="2015-11" db="EMBL/GenBank/DDBJ databases">
        <title>Draft genome sequence of Agrobacterium sp. R89-1.</title>
        <authorList>
            <person name="Zahradnik J."/>
            <person name="Kyslikova E."/>
            <person name="Palyzova A."/>
            <person name="Kyslik P."/>
        </authorList>
    </citation>
    <scope>NUCLEOTIDE SEQUENCE [LARGE SCALE GENOMIC DNA]</scope>
    <source>
        <strain evidence="2 3">R89-1</strain>
    </source>
</reference>
<sequence length="103" mass="11253">MRKMKLRSARLLVKSKIEGKALPKRKKVEASKPNDLLAALRESAGLMKAAEKPKRTAANANAGASKQRATRGAAKFTSSKTAQQRKAEYGDVSWHLDYTAKAI</sequence>
<feature type="region of interest" description="Disordered" evidence="1">
    <location>
        <begin position="49"/>
        <end position="84"/>
    </location>
</feature>
<gene>
    <name evidence="2" type="ORF">ATO67_19220</name>
</gene>
<dbReference type="AlphaFoldDB" id="A0A135P7N8"/>
<keyword evidence="3" id="KW-1185">Reference proteome</keyword>
<dbReference type="Proteomes" id="UP000070498">
    <property type="component" value="Unassembled WGS sequence"/>
</dbReference>
<evidence type="ECO:0000256" key="1">
    <source>
        <dbReference type="SAM" id="MobiDB-lite"/>
    </source>
</evidence>
<protein>
    <submittedName>
        <fullName evidence="2">Uncharacterized protein</fullName>
    </submittedName>
</protein>
<dbReference type="STRING" id="2052828.ATO67_19220"/>
<accession>A0A135P7N8</accession>
<evidence type="ECO:0000313" key="3">
    <source>
        <dbReference type="Proteomes" id="UP000070498"/>
    </source>
</evidence>
<comment type="caution">
    <text evidence="2">The sequence shown here is derived from an EMBL/GenBank/DDBJ whole genome shotgun (WGS) entry which is preliminary data.</text>
</comment>
<evidence type="ECO:0000313" key="2">
    <source>
        <dbReference type="EMBL" id="KXG87440.1"/>
    </source>
</evidence>
<dbReference type="EMBL" id="LNUW01000005">
    <property type="protein sequence ID" value="KXG87440.1"/>
    <property type="molecule type" value="Genomic_DNA"/>
</dbReference>
<organism evidence="2 3">
    <name type="scientific">Agrobacterium bohemicum</name>
    <dbReference type="NCBI Taxonomy" id="2052828"/>
    <lineage>
        <taxon>Bacteria</taxon>
        <taxon>Pseudomonadati</taxon>
        <taxon>Pseudomonadota</taxon>
        <taxon>Alphaproteobacteria</taxon>
        <taxon>Hyphomicrobiales</taxon>
        <taxon>Rhizobiaceae</taxon>
        <taxon>Rhizobium/Agrobacterium group</taxon>
        <taxon>Agrobacterium</taxon>
    </lineage>
</organism>
<name>A0A135P7N8_9HYPH</name>
<proteinExistence type="predicted"/>